<dbReference type="PANTHER" id="PTHR43673:SF10">
    <property type="entry name" value="NADH DEHYDROGENASE_NAD(P)H NITROREDUCTASE XCC3605-RELATED"/>
    <property type="match status" value="1"/>
</dbReference>
<accession>A0A1M6G832</accession>
<dbReference type="GO" id="GO:0016491">
    <property type="term" value="F:oxidoreductase activity"/>
    <property type="evidence" value="ECO:0007669"/>
    <property type="project" value="UniProtKB-KW"/>
</dbReference>
<dbReference type="Proteomes" id="UP000184536">
    <property type="component" value="Unassembled WGS sequence"/>
</dbReference>
<dbReference type="Gene3D" id="3.40.109.30">
    <property type="entry name" value="putative nitroreductase (tm1586), domain 2"/>
    <property type="match status" value="1"/>
</dbReference>
<name>A0A1M6G832_9FIRM</name>
<feature type="domain" description="Putative nitroreductase TM1586" evidence="3">
    <location>
        <begin position="5"/>
        <end position="242"/>
    </location>
</feature>
<proteinExistence type="inferred from homology"/>
<reference evidence="5" key="1">
    <citation type="submission" date="2016-11" db="EMBL/GenBank/DDBJ databases">
        <authorList>
            <person name="Varghese N."/>
            <person name="Submissions S."/>
        </authorList>
    </citation>
    <scope>NUCLEOTIDE SEQUENCE [LARGE SCALE GENOMIC DNA]</scope>
    <source>
        <strain evidence="5">DSM 17957</strain>
    </source>
</reference>
<dbReference type="EMBL" id="FQZV01000013">
    <property type="protein sequence ID" value="SHJ05987.1"/>
    <property type="molecule type" value="Genomic_DNA"/>
</dbReference>
<keyword evidence="2" id="KW-0560">Oxidoreductase</keyword>
<dbReference type="Gene3D" id="3.40.109.10">
    <property type="entry name" value="NADH Oxidase"/>
    <property type="match status" value="1"/>
</dbReference>
<dbReference type="RefSeq" id="WP_190014248.1">
    <property type="nucleotide sequence ID" value="NZ_FQZV01000013.1"/>
</dbReference>
<keyword evidence="5" id="KW-1185">Reference proteome</keyword>
<evidence type="ECO:0000313" key="5">
    <source>
        <dbReference type="Proteomes" id="UP000184536"/>
    </source>
</evidence>
<sequence>MELDQILRSRSSVRNYDKKKVDPSLLKKIIAAGENSKALYEDITLHFLLLEDGQEAARKMSGYAGYFGKTIEGPHYVAAVTASKKGYLENLGYRMEQLMVTAFQEGLGTCWIEVLHHESKAKALLHIDDPDLLLLALTPIGYPKVGIGEKLVKSIIDEKSARENLYEMLHWGTWNSKKGESDQEPWVSVLEKVRFAPSWANQQPWQFIIDGDTLILAVMREKKDGLNRNRIDGGIIMFYIEAMVRQKGMNGKWVGPKEGVEKKYKIPENYEIIGSFSLNNAFE</sequence>
<gene>
    <name evidence="4" type="ORF">SAMN02745975_01206</name>
</gene>
<dbReference type="AlphaFoldDB" id="A0A1M6G832"/>
<dbReference type="InterPro" id="IPR000415">
    <property type="entry name" value="Nitroreductase-like"/>
</dbReference>
<evidence type="ECO:0000256" key="2">
    <source>
        <dbReference type="ARBA" id="ARBA00023002"/>
    </source>
</evidence>
<evidence type="ECO:0000313" key="4">
    <source>
        <dbReference type="EMBL" id="SHJ05987.1"/>
    </source>
</evidence>
<dbReference type="STRING" id="1121919.SAMN02745975_01206"/>
<dbReference type="PANTHER" id="PTHR43673">
    <property type="entry name" value="NAD(P)H NITROREDUCTASE YDGI-RELATED"/>
    <property type="match status" value="1"/>
</dbReference>
<evidence type="ECO:0000259" key="3">
    <source>
        <dbReference type="Pfam" id="PF14512"/>
    </source>
</evidence>
<dbReference type="InterPro" id="IPR029478">
    <property type="entry name" value="TM1586_NiRdase"/>
</dbReference>
<protein>
    <submittedName>
        <fullName evidence="4">Nitroreductase</fullName>
    </submittedName>
</protein>
<dbReference type="SUPFAM" id="SSF55469">
    <property type="entry name" value="FMN-dependent nitroreductase-like"/>
    <property type="match status" value="2"/>
</dbReference>
<comment type="similarity">
    <text evidence="1">Belongs to the nitroreductase family.</text>
</comment>
<dbReference type="Pfam" id="PF14512">
    <property type="entry name" value="TM1586_NiRdase"/>
    <property type="match status" value="1"/>
</dbReference>
<organism evidence="4 5">
    <name type="scientific">Geosporobacter subterraneus DSM 17957</name>
    <dbReference type="NCBI Taxonomy" id="1121919"/>
    <lineage>
        <taxon>Bacteria</taxon>
        <taxon>Bacillati</taxon>
        <taxon>Bacillota</taxon>
        <taxon>Clostridia</taxon>
        <taxon>Peptostreptococcales</taxon>
        <taxon>Thermotaleaceae</taxon>
        <taxon>Geosporobacter</taxon>
    </lineage>
</organism>
<evidence type="ECO:0000256" key="1">
    <source>
        <dbReference type="ARBA" id="ARBA00007118"/>
    </source>
</evidence>
<dbReference type="CDD" id="cd02062">
    <property type="entry name" value="Nitro_FMN_reductase"/>
    <property type="match status" value="2"/>
</dbReference>